<feature type="domain" description="Glycosyl transferase family 1" evidence="2">
    <location>
        <begin position="203"/>
        <end position="336"/>
    </location>
</feature>
<dbReference type="EMBL" id="JACHFL010000001">
    <property type="protein sequence ID" value="MBB5361422.1"/>
    <property type="molecule type" value="Genomic_DNA"/>
</dbReference>
<comment type="caution">
    <text evidence="3">The sequence shown here is derived from an EMBL/GenBank/DDBJ whole genome shotgun (WGS) entry which is preliminary data.</text>
</comment>
<dbReference type="Gene3D" id="3.40.50.2000">
    <property type="entry name" value="Glycogen Phosphorylase B"/>
    <property type="match status" value="1"/>
</dbReference>
<dbReference type="PANTHER" id="PTHR46401:SF2">
    <property type="entry name" value="GLYCOSYLTRANSFERASE WBBK-RELATED"/>
    <property type="match status" value="1"/>
</dbReference>
<sequence>MTSKPRRITFILPGPSKNPVGGYKIVYEYANRLADAGYSITILHPAIIDRDINFWQYLRKCLIFVFRLINNSAFPKWFSVDERVKLRWVLSPAAIDTEDIDFIFATAWQTASWVNNYKIGVHKKFYLIQGVESWRISEDKLIETWRYPMNKIVIANWIKERLDSIGESSHYIPNGLDFDDFGCDIPIAERYPQSVAFLVHEAEYKGSKDCIEALKVVKKKYPALKATAFGVIDRPTILPHWIDYIKEPSVEKLREIYNSVSIYISASHSEGWGLTECEALQCGAALVVSDIGGHREYAIDNFTALLFELQDFQALADKIQELIEDNEKRQFIAMNGHDFVRQFTWKRSIANLIELLNTFGKNESRV</sequence>
<dbReference type="Gene3D" id="3.40.50.11090">
    <property type="match status" value="1"/>
</dbReference>
<organism evidence="3 4">
    <name type="scientific">Deinococcus humi</name>
    <dbReference type="NCBI Taxonomy" id="662880"/>
    <lineage>
        <taxon>Bacteria</taxon>
        <taxon>Thermotogati</taxon>
        <taxon>Deinococcota</taxon>
        <taxon>Deinococci</taxon>
        <taxon>Deinococcales</taxon>
        <taxon>Deinococcaceae</taxon>
        <taxon>Deinococcus</taxon>
    </lineage>
</organism>
<dbReference type="GO" id="GO:0016757">
    <property type="term" value="F:glycosyltransferase activity"/>
    <property type="evidence" value="ECO:0007669"/>
    <property type="project" value="InterPro"/>
</dbReference>
<proteinExistence type="predicted"/>
<dbReference type="GO" id="GO:0009103">
    <property type="term" value="P:lipopolysaccharide biosynthetic process"/>
    <property type="evidence" value="ECO:0007669"/>
    <property type="project" value="TreeGrafter"/>
</dbReference>
<dbReference type="RefSeq" id="WP_184127500.1">
    <property type="nucleotide sequence ID" value="NZ_JACHFL010000001.1"/>
</dbReference>
<dbReference type="SUPFAM" id="SSF53756">
    <property type="entry name" value="UDP-Glycosyltransferase/glycogen phosphorylase"/>
    <property type="match status" value="1"/>
</dbReference>
<dbReference type="Proteomes" id="UP000552709">
    <property type="component" value="Unassembled WGS sequence"/>
</dbReference>
<evidence type="ECO:0000259" key="2">
    <source>
        <dbReference type="Pfam" id="PF00534"/>
    </source>
</evidence>
<reference evidence="3 4" key="1">
    <citation type="submission" date="2020-08" db="EMBL/GenBank/DDBJ databases">
        <title>Genomic Encyclopedia of Type Strains, Phase IV (KMG-IV): sequencing the most valuable type-strain genomes for metagenomic binning, comparative biology and taxonomic classification.</title>
        <authorList>
            <person name="Goeker M."/>
        </authorList>
    </citation>
    <scope>NUCLEOTIDE SEQUENCE [LARGE SCALE GENOMIC DNA]</scope>
    <source>
        <strain evidence="3 4">DSM 27939</strain>
    </source>
</reference>
<keyword evidence="1 3" id="KW-0808">Transferase</keyword>
<keyword evidence="4" id="KW-1185">Reference proteome</keyword>
<dbReference type="CDD" id="cd03801">
    <property type="entry name" value="GT4_PimA-like"/>
    <property type="match status" value="1"/>
</dbReference>
<name>A0A7W8JQL3_9DEIO</name>
<dbReference type="Pfam" id="PF00534">
    <property type="entry name" value="Glycos_transf_1"/>
    <property type="match status" value="1"/>
</dbReference>
<evidence type="ECO:0000256" key="1">
    <source>
        <dbReference type="ARBA" id="ARBA00022679"/>
    </source>
</evidence>
<evidence type="ECO:0000313" key="4">
    <source>
        <dbReference type="Proteomes" id="UP000552709"/>
    </source>
</evidence>
<protein>
    <submittedName>
        <fullName evidence="3">Glycosyltransferase involved in cell wall biosynthesis</fullName>
    </submittedName>
</protein>
<dbReference type="PANTHER" id="PTHR46401">
    <property type="entry name" value="GLYCOSYLTRANSFERASE WBBK-RELATED"/>
    <property type="match status" value="1"/>
</dbReference>
<evidence type="ECO:0000313" key="3">
    <source>
        <dbReference type="EMBL" id="MBB5361422.1"/>
    </source>
</evidence>
<gene>
    <name evidence="3" type="ORF">HNQ08_000493</name>
</gene>
<dbReference type="InterPro" id="IPR001296">
    <property type="entry name" value="Glyco_trans_1"/>
</dbReference>
<dbReference type="AlphaFoldDB" id="A0A7W8JQL3"/>
<accession>A0A7W8JQL3</accession>